<dbReference type="STRING" id="199441.BkAM31D_22065"/>
<dbReference type="AlphaFoldDB" id="A0A1X9MJ50"/>
<organism evidence="2 3">
    <name type="scientific">Halalkalibacter krulwichiae</name>
    <dbReference type="NCBI Taxonomy" id="199441"/>
    <lineage>
        <taxon>Bacteria</taxon>
        <taxon>Bacillati</taxon>
        <taxon>Bacillota</taxon>
        <taxon>Bacilli</taxon>
        <taxon>Bacillales</taxon>
        <taxon>Bacillaceae</taxon>
        <taxon>Halalkalibacter</taxon>
    </lineage>
</organism>
<keyword evidence="3" id="KW-1185">Reference proteome</keyword>
<keyword evidence="1" id="KW-1133">Transmembrane helix</keyword>
<feature type="transmembrane region" description="Helical" evidence="1">
    <location>
        <begin position="41"/>
        <end position="61"/>
    </location>
</feature>
<evidence type="ECO:0008006" key="4">
    <source>
        <dbReference type="Google" id="ProtNLM"/>
    </source>
</evidence>
<proteinExistence type="predicted"/>
<dbReference type="KEGG" id="bkw:BkAM31D_22065"/>
<accession>A0A1X9MJ50</accession>
<sequence precursor="true">MTILIILVALVCVAALVITLLLTKAEDTNYNSKRSINNQLIMYLGLIPVIAILLVLVWVLFF</sequence>
<evidence type="ECO:0000256" key="1">
    <source>
        <dbReference type="SAM" id="Phobius"/>
    </source>
</evidence>
<keyword evidence="1" id="KW-0812">Transmembrane</keyword>
<evidence type="ECO:0000313" key="2">
    <source>
        <dbReference type="EMBL" id="ARK32323.1"/>
    </source>
</evidence>
<evidence type="ECO:0000313" key="3">
    <source>
        <dbReference type="Proteomes" id="UP000193006"/>
    </source>
</evidence>
<gene>
    <name evidence="2" type="ORF">BkAM31D_22065</name>
</gene>
<dbReference type="EMBL" id="CP020814">
    <property type="protein sequence ID" value="ARK32323.1"/>
    <property type="molecule type" value="Genomic_DNA"/>
</dbReference>
<keyword evidence="1" id="KW-0472">Membrane</keyword>
<dbReference type="RefSeq" id="WP_066157113.1">
    <property type="nucleotide sequence ID" value="NZ_CP020814.1"/>
</dbReference>
<protein>
    <recommendedName>
        <fullName evidence="4">BshB3 potential contributor to bacillithiol synthesis</fullName>
    </recommendedName>
</protein>
<name>A0A1X9MJ50_9BACI</name>
<dbReference type="Proteomes" id="UP000193006">
    <property type="component" value="Chromosome"/>
</dbReference>
<reference evidence="2 3" key="1">
    <citation type="submission" date="2017-04" db="EMBL/GenBank/DDBJ databases">
        <title>Bacillus krulwichiae AM31D Genome sequencing and assembly.</title>
        <authorList>
            <person name="Krulwich T.A."/>
            <person name="Anastor L."/>
            <person name="Ehrlich R."/>
            <person name="Ehrlich G.D."/>
            <person name="Janto B."/>
        </authorList>
    </citation>
    <scope>NUCLEOTIDE SEQUENCE [LARGE SCALE GENOMIC DNA]</scope>
    <source>
        <strain evidence="2 3">AM31D</strain>
    </source>
</reference>